<protein>
    <submittedName>
        <fullName evidence="1">Uncharacterized protein</fullName>
    </submittedName>
</protein>
<feature type="non-terminal residue" evidence="1">
    <location>
        <position position="1"/>
    </location>
</feature>
<proteinExistence type="predicted"/>
<dbReference type="AlphaFoldDB" id="X1B8D8"/>
<evidence type="ECO:0000313" key="1">
    <source>
        <dbReference type="EMBL" id="GAG68261.1"/>
    </source>
</evidence>
<sequence>NAHHFGSMAEGGYPFIWYRQRTNASVEWVEDNLGWGWHCSPELKTIIQELVNQEDWVANNYLALLFIAKVQETVKKAVFHSWNFAAGEIQNHEHAAKIHITYTDGASAYYHGLKVQGEGELALCDVDTNPLRIRKGGTTYGLELVATDDPNASRIRVKTGAGVKAIRKYS</sequence>
<dbReference type="EMBL" id="BART01005617">
    <property type="protein sequence ID" value="GAG68261.1"/>
    <property type="molecule type" value="Genomic_DNA"/>
</dbReference>
<accession>X1B8D8</accession>
<comment type="caution">
    <text evidence="1">The sequence shown here is derived from an EMBL/GenBank/DDBJ whole genome shotgun (WGS) entry which is preliminary data.</text>
</comment>
<name>X1B8D8_9ZZZZ</name>
<organism evidence="1">
    <name type="scientific">marine sediment metagenome</name>
    <dbReference type="NCBI Taxonomy" id="412755"/>
    <lineage>
        <taxon>unclassified sequences</taxon>
        <taxon>metagenomes</taxon>
        <taxon>ecological metagenomes</taxon>
    </lineage>
</organism>
<gene>
    <name evidence="1" type="ORF">S01H4_12886</name>
</gene>
<reference evidence="1" key="1">
    <citation type="journal article" date="2014" name="Front. Microbiol.">
        <title>High frequency of phylogenetically diverse reductive dehalogenase-homologous genes in deep subseafloor sedimentary metagenomes.</title>
        <authorList>
            <person name="Kawai M."/>
            <person name="Futagami T."/>
            <person name="Toyoda A."/>
            <person name="Takaki Y."/>
            <person name="Nishi S."/>
            <person name="Hori S."/>
            <person name="Arai W."/>
            <person name="Tsubouchi T."/>
            <person name="Morono Y."/>
            <person name="Uchiyama I."/>
            <person name="Ito T."/>
            <person name="Fujiyama A."/>
            <person name="Inagaki F."/>
            <person name="Takami H."/>
        </authorList>
    </citation>
    <scope>NUCLEOTIDE SEQUENCE</scope>
    <source>
        <strain evidence="1">Expedition CK06-06</strain>
    </source>
</reference>